<keyword evidence="4" id="KW-0966">Cell projection</keyword>
<dbReference type="GeneID" id="119639246"/>
<protein>
    <submittedName>
        <fullName evidence="4">Flagellar attachment zone protein 1</fullName>
    </submittedName>
</protein>
<feature type="coiled-coil region" evidence="1">
    <location>
        <begin position="464"/>
        <end position="557"/>
    </location>
</feature>
<dbReference type="PANTHER" id="PTHR47270">
    <property type="entry name" value="PROTEIN MLP1-LIKE"/>
    <property type="match status" value="1"/>
</dbReference>
<keyword evidence="4" id="KW-0282">Flagellum</keyword>
<evidence type="ECO:0000256" key="2">
    <source>
        <dbReference type="SAM" id="MobiDB-lite"/>
    </source>
</evidence>
<evidence type="ECO:0000256" key="1">
    <source>
        <dbReference type="SAM" id="Coils"/>
    </source>
</evidence>
<dbReference type="AlphaFoldDB" id="A0A9C6DXM1"/>
<name>A0A9C6DXM1_9MUSC</name>
<dbReference type="PANTHER" id="PTHR47270:SF3">
    <property type="entry name" value="HYPOTETICAL PROTEIN"/>
    <property type="match status" value="1"/>
</dbReference>
<keyword evidence="1" id="KW-0175">Coiled coil</keyword>
<sequence>MAFSTQKDFFYVPYMDEEVPDEHKSPPVQPCAKLRSYDMGIDERSWALDKKTQAKFLADLVTGDVMPARKPMTAECDIKVKGKSMETGIANESLLVQLGSIAAGDSLLACANTQLTDYQKLLNANTTLEKELHISNERLQSATEENNKIKEILTSKLDASTAKDFDNKVKQLLNARKLSKSDEREMLQIHKKIENMIKANEILQAENNYIKRLIEKLSNRVTLENITTEPEQSKDVNYLQQEVDKLRKECSLLRDIEDDYHKLKQETQQNRCPSKGISDQDAENIMAIMRERNNLREKMKLVNQQVGEMRKKEKSLNKDLENQVKYTTSMEAEMEKLQKYYEDQMQEACYREEFLVNQLESLKEDFVPIKCQAQRAELLERELDMVNKEMLKRDMAICDYDCQYKQLMGVVVELEASQNVSLCARNAEDLAFYTHATISEIAKELETSRKQYPSELDDGCAAELELLRKQLKEANDRSRGMERDLTKDMNCEELCADALKRLKELEELNRRLQQELADAKGENDRLNRSLKDCNEKMSDMLKRLNAMEDEMKKHAKDSKDIGKGLDNTMKLVKDISDIQLKNNQLATAVNAINSRDDQKIIDDLRKQLEDALAKLKKCQQDNEKLEKDLLDRDNEIKKLKDLVNQLEADKAKMKAELDDLKAENAKLTDLNNKLTAENANLKAENAKLIAENANMKAENAKLLAENANLKAENSKLQAENAKLTSENARLAGENAKLASENAKLQAENAKLTSENAKLQSEKEKLEKSLKELGAQKPPPTPAPAPLLGWKAGGAPAPVSAPARAPEVAAAPPALPPTKQPAPPQTVRKPELPPAFAPQVTSTPKRIIKPRPEDEANVEAFVEKTVVKMGTMGDAFERDLRKILNEFIQECGFCFCRLVNPKSKLYCIAHRLYHCGITTLSFRELAYLHRKLYAQADKILPGCLLDMILTDHRTEAINALGTYLTRDGGDGSEEEQTKCCSCKNELCCRTSEENLQEKVFKLERDIEDAKGYLEGLRSMPSTRPIDYADNNYSFADRTFRASISQRSRSSKQLRKFKSFLLKNSDYPHME</sequence>
<feature type="region of interest" description="Disordered" evidence="2">
    <location>
        <begin position="771"/>
        <end position="842"/>
    </location>
</feature>
<accession>A0A9C6DXM1</accession>
<dbReference type="Gene3D" id="6.10.250.1010">
    <property type="match status" value="1"/>
</dbReference>
<keyword evidence="3" id="KW-1185">Reference proteome</keyword>
<feature type="coiled-coil region" evidence="1">
    <location>
        <begin position="200"/>
        <end position="312"/>
    </location>
</feature>
<organism evidence="3 4">
    <name type="scientific">Glossina fuscipes</name>
    <dbReference type="NCBI Taxonomy" id="7396"/>
    <lineage>
        <taxon>Eukaryota</taxon>
        <taxon>Metazoa</taxon>
        <taxon>Ecdysozoa</taxon>
        <taxon>Arthropoda</taxon>
        <taxon>Hexapoda</taxon>
        <taxon>Insecta</taxon>
        <taxon>Pterygota</taxon>
        <taxon>Neoptera</taxon>
        <taxon>Endopterygota</taxon>
        <taxon>Diptera</taxon>
        <taxon>Brachycera</taxon>
        <taxon>Muscomorpha</taxon>
        <taxon>Hippoboscoidea</taxon>
        <taxon>Glossinidae</taxon>
        <taxon>Glossina</taxon>
    </lineage>
</organism>
<evidence type="ECO:0000313" key="4">
    <source>
        <dbReference type="RefSeq" id="XP_037892459.1"/>
    </source>
</evidence>
<feature type="region of interest" description="Disordered" evidence="2">
    <location>
        <begin position="746"/>
        <end position="765"/>
    </location>
</feature>
<dbReference type="KEGG" id="gfs:119639246"/>
<reference evidence="4" key="1">
    <citation type="submission" date="2025-08" db="UniProtKB">
        <authorList>
            <consortium name="RefSeq"/>
        </authorList>
    </citation>
    <scope>IDENTIFICATION</scope>
    <source>
        <tissue evidence="4">Whole body pupa</tissue>
    </source>
</reference>
<proteinExistence type="predicted"/>
<keyword evidence="4" id="KW-0969">Cilium</keyword>
<feature type="compositionally biased region" description="Pro residues" evidence="2">
    <location>
        <begin position="812"/>
        <end position="823"/>
    </location>
</feature>
<dbReference type="RefSeq" id="XP_037892459.1">
    <property type="nucleotide sequence ID" value="XM_038036531.1"/>
</dbReference>
<feature type="coiled-coil region" evidence="1">
    <location>
        <begin position="118"/>
        <end position="145"/>
    </location>
</feature>
<dbReference type="Proteomes" id="UP000092443">
    <property type="component" value="Unplaced"/>
</dbReference>
<gene>
    <name evidence="4" type="primary">LOC119639246</name>
</gene>
<feature type="compositionally biased region" description="Low complexity" evidence="2">
    <location>
        <begin position="792"/>
        <end position="811"/>
    </location>
</feature>
<evidence type="ECO:0000313" key="3">
    <source>
        <dbReference type="Proteomes" id="UP000092443"/>
    </source>
</evidence>